<keyword evidence="4 8" id="KW-0812">Transmembrane</keyword>
<evidence type="ECO:0008006" key="11">
    <source>
        <dbReference type="Google" id="ProtNLM"/>
    </source>
</evidence>
<dbReference type="AlphaFoldDB" id="A0A095XVE2"/>
<evidence type="ECO:0000256" key="2">
    <source>
        <dbReference type="ARBA" id="ARBA00022475"/>
    </source>
</evidence>
<accession>A0A095XVE2</accession>
<evidence type="ECO:0000256" key="6">
    <source>
        <dbReference type="ARBA" id="ARBA00022989"/>
    </source>
</evidence>
<dbReference type="Proteomes" id="UP000029640">
    <property type="component" value="Unassembled WGS sequence"/>
</dbReference>
<dbReference type="STRING" id="1265313.HRUBRA_02005"/>
<dbReference type="EMBL" id="AUVB01000054">
    <property type="protein sequence ID" value="KGE03626.1"/>
    <property type="molecule type" value="Genomic_DNA"/>
</dbReference>
<keyword evidence="3" id="KW-0645">Protease</keyword>
<protein>
    <recommendedName>
        <fullName evidence="11">Exosortase H</fullName>
    </recommendedName>
</protein>
<feature type="transmembrane region" description="Helical" evidence="8">
    <location>
        <begin position="64"/>
        <end position="90"/>
    </location>
</feature>
<dbReference type="GO" id="GO:0005886">
    <property type="term" value="C:plasma membrane"/>
    <property type="evidence" value="ECO:0007669"/>
    <property type="project" value="UniProtKB-SubCell"/>
</dbReference>
<dbReference type="RefSeq" id="WP_035513627.1">
    <property type="nucleotide sequence ID" value="NZ_KN234745.1"/>
</dbReference>
<evidence type="ECO:0000256" key="8">
    <source>
        <dbReference type="SAM" id="Phobius"/>
    </source>
</evidence>
<reference evidence="9 10" key="1">
    <citation type="journal article" date="2014" name="Genome Announc.">
        <title>Genome Sequence of Gammaproteobacterial Pseudohaliea rubra Type Strain DSM 19751, Isolated from Coastal Seawater of the Mediterranean Sea.</title>
        <authorList>
            <person name="Spring S."/>
            <person name="Fiebig A."/>
            <person name="Riedel T."/>
            <person name="Goker M."/>
            <person name="Klenk H.P."/>
        </authorList>
    </citation>
    <scope>NUCLEOTIDE SEQUENCE [LARGE SCALE GENOMIC DNA]</scope>
    <source>
        <strain evidence="9 10">DSM 19751</strain>
    </source>
</reference>
<evidence type="ECO:0000256" key="7">
    <source>
        <dbReference type="ARBA" id="ARBA00023136"/>
    </source>
</evidence>
<keyword evidence="6 8" id="KW-1133">Transmembrane helix</keyword>
<feature type="transmembrane region" description="Helical" evidence="8">
    <location>
        <begin position="97"/>
        <end position="122"/>
    </location>
</feature>
<keyword evidence="10" id="KW-1185">Reference proteome</keyword>
<comment type="caution">
    <text evidence="9">The sequence shown here is derived from an EMBL/GenBank/DDBJ whole genome shotgun (WGS) entry which is preliminary data.</text>
</comment>
<dbReference type="InterPro" id="IPR026392">
    <property type="entry name" value="Exo/Archaeosortase_dom"/>
</dbReference>
<dbReference type="HOGENOM" id="CLU_128038_0_0_6"/>
<dbReference type="GO" id="GO:0006508">
    <property type="term" value="P:proteolysis"/>
    <property type="evidence" value="ECO:0007669"/>
    <property type="project" value="UniProtKB-KW"/>
</dbReference>
<keyword evidence="5" id="KW-0378">Hydrolase</keyword>
<feature type="transmembrane region" description="Helical" evidence="8">
    <location>
        <begin position="134"/>
        <end position="153"/>
    </location>
</feature>
<comment type="subcellular location">
    <subcellularLocation>
        <location evidence="1">Cell membrane</location>
        <topology evidence="1">Multi-pass membrane protein</topology>
    </subcellularLocation>
</comment>
<evidence type="ECO:0000313" key="9">
    <source>
        <dbReference type="EMBL" id="KGE03626.1"/>
    </source>
</evidence>
<evidence type="ECO:0000256" key="3">
    <source>
        <dbReference type="ARBA" id="ARBA00022670"/>
    </source>
</evidence>
<keyword evidence="7 8" id="KW-0472">Membrane</keyword>
<sequence length="163" mass="18347">MARFLTIFLLLLTALFTLEMLEPVQRHLVQPFTASLADISAALIMPFDDQVTTSGRVIRHTETYFAVSIEAGCNGVEAAIVLIAAVIAFPARWQHKLAAIGIGFLAIQAMNILRIISLFYLGMWNMDVFSFTHLYLWPVLIMLDVLVVFLLYLRVVNRQPVHA</sequence>
<dbReference type="PATRIC" id="fig|1265313.6.peg.1983"/>
<dbReference type="NCBIfam" id="TIGR04177">
    <property type="entry name" value="exosort_XrtH"/>
    <property type="match status" value="1"/>
</dbReference>
<evidence type="ECO:0000256" key="1">
    <source>
        <dbReference type="ARBA" id="ARBA00004651"/>
    </source>
</evidence>
<gene>
    <name evidence="9" type="ORF">HRUBRA_02005</name>
</gene>
<evidence type="ECO:0000256" key="4">
    <source>
        <dbReference type="ARBA" id="ARBA00022692"/>
    </source>
</evidence>
<evidence type="ECO:0000313" key="10">
    <source>
        <dbReference type="Proteomes" id="UP000029640"/>
    </source>
</evidence>
<dbReference type="eggNOG" id="ENOG50304J5">
    <property type="taxonomic scope" value="Bacteria"/>
</dbReference>
<proteinExistence type="predicted"/>
<dbReference type="OrthoDB" id="5540917at2"/>
<evidence type="ECO:0000256" key="5">
    <source>
        <dbReference type="ARBA" id="ARBA00022801"/>
    </source>
</evidence>
<organism evidence="9 10">
    <name type="scientific">Pseudohaliea rubra DSM 19751</name>
    <dbReference type="NCBI Taxonomy" id="1265313"/>
    <lineage>
        <taxon>Bacteria</taxon>
        <taxon>Pseudomonadati</taxon>
        <taxon>Pseudomonadota</taxon>
        <taxon>Gammaproteobacteria</taxon>
        <taxon>Cellvibrionales</taxon>
        <taxon>Halieaceae</taxon>
        <taxon>Pseudohaliea</taxon>
    </lineage>
</organism>
<name>A0A095XVE2_9GAMM</name>
<dbReference type="GO" id="GO:0008233">
    <property type="term" value="F:peptidase activity"/>
    <property type="evidence" value="ECO:0007669"/>
    <property type="project" value="UniProtKB-KW"/>
</dbReference>
<dbReference type="InterPro" id="IPR026441">
    <property type="entry name" value="Exosort_XrtH"/>
</dbReference>
<dbReference type="NCBIfam" id="TIGR04178">
    <property type="entry name" value="exo_archaeo"/>
    <property type="match status" value="1"/>
</dbReference>
<keyword evidence="2" id="KW-1003">Cell membrane</keyword>